<feature type="compositionally biased region" description="Gly residues" evidence="1">
    <location>
        <begin position="1122"/>
        <end position="1137"/>
    </location>
</feature>
<reference evidence="3 4" key="1">
    <citation type="submission" date="2023-07" db="EMBL/GenBank/DDBJ databases">
        <title>Comparative genomics of wheat-associated soil bacteria to identify genetic determinants of phenazine resistance.</title>
        <authorList>
            <person name="Mouncey N."/>
        </authorList>
    </citation>
    <scope>NUCLEOTIDE SEQUENCE [LARGE SCALE GENOMIC DNA]</scope>
    <source>
        <strain evidence="3 4">B3I12</strain>
    </source>
</reference>
<sequence>MSASPTQDSRSGQSAEQRRRKRREKAAKARSPEPKNIVSGAGQPLDAGVRRDLEEQLGHDLSRVRLHTGPEAGQLTELLGADAVAVGQDVFFREGAYRPGTTEGQRLLAHELLHTVQNPHGLGALRAGRELGAVSLPQQAIEQEAESVAKDLARPEAAGNEQSAPDAPELEAGQATPGWLRYATVDADRNRLEQIDPATMLDRLANSVVRSLRADPEDLSKRTRQQLVRLPEELLDRVLERLEDRLLGSEQDKILDLVEEIEADAALGGDVERPPLDAPAVEPDAAEELRQERESEQRSVEEEQARAQRPALAPGPEKDRAEGEDAPGSTPQNGGTVESGSTPQGGGAPRGRQEPEAAGGQKPGAAGRQEGASSSASQEQPGQAEGRRAATSEPAGASAGAAGQAREQKSESPGAGAREGKQAGGQDKQGAEGEEETSRQGAAAASREESAARNRPGAAEQFTAGQKPKQEDKGGKDKPAGSATSAGKDTELPGRTSRLDGVRNQDLEGPEETAQDDPFGSGSESEVDVGGAEESAWDVKLQPEDFLPEQDLDVSRVPTVDQLDPSSAGGQSVPSFPAPPVTKADKVQAERDAEDAEDEAAELEPEEDDAAAPTGPDPSVETEGGPGDGLLGSLRAERDAESRPGPGAPSKDPKSGDDPKAGPVAAQKTVQEAPGDSEGGGAEKETAAKEEQNTRAAGDKDQGAQEKQSQKAAGGTAAAPETAGKGEQKQPDTATKGSATTGRAQEGAGGPASGGEPSADAKSPSPARDTHVTGGSNADTPGGASNEAAGRTQSGSPDAGPTRSEDSAPAAASPTKAPEAPAPAAPASAPAPKEAPDEAPRNAPKASKEAPEPKAAPAPRAPRGGGAGSAAGGGGGAKGSASGKGKKKDSAPAPNLSQVSPEAGLSTASKLKPHKALQAMGGVGGAVDRTVGDEHQQLAAAPPSMQRPAGAPQTLEGKPKAGAPAQYSQDPAQKSEAPKDEKAEVKGEKKPEGQIEAEKAEEPGGWDTFKMALGFVGAKIVNGVTSFFGADEPVVDPQELAAKFAGLPTKDEALKQAQAGNAPGVQMQGAAEQTAGEQGAAVDSKGQETVATGKDDAARPMGENQVYPNAPKEQLKGKVPGQQGGKGGVSGGEGAGTGAVPAEAASEVAEHDRGPEFQRAFTQGQKGMSEGRQAKDRDFRDAQHKHRQKVDSEVGKNTAAQTSERGKALDEVTSQRADWRTEQDEELKKLGTKKSEKHEKVRKDVKEREKKTDDDVEQEKKDSDTKIQEKATAAESDAKNKTDTAAKESGNWVTKAFEWLKEKVIEIKNAIVRIIRAARDAVVNFIKNFKENAERWINEARRFIVDTVKNLINDLIEFAKAMVRAVIELARRIRKFITDLIAAAIAFVTKLAAQLKQIISDLLDAIAKLLSDILNILKKMLMDVVKAVVDAVRTVLDYASKLLAGLGEFMMIAVDFLSDPGGWLSGAKNSAVDGAKNHLFREVQAAVKSWFQSKIEEIIGIPRAILDKLIKGGFTLEKIVKETWDAIVPQLPFIIGEIVITKVIAKLIPGAGWVMAVIDAIRTAIGALGEILRAMGAVLDWLKAVRQGGAGVLFAKAVAAGIVALLELAYEALLSGIGKYVAKVGRRLKGVAAKLGKPDKAGDKPKPARGDDPKPARPASTDTLPKPGRATGPGTKPNAKPEPKADPNRPTTKTPAKDQDTTPGKPRSDKPVDPRKPTAPDTPARQKTDKAPDSRPDTRPTPAPKPKPEPKPRPKPEPDTKPKPKDDTPGKPRDGKDTTKPKDDSPDKPKDQDAPAKPKESDVSGKPKGQDTPGKPKNQEPPGKANDKTGTDKPKDKADKDGPSKPRDLKPTNKGPGKPKPRPDKAGPGRPKPKTEKQKQREQENSQDDLGKRLALIIARIRARMLPQLDEDGMWEAAFNPQLIAMKNWYRLTSLRAVGDSDVNVVARLNPAGVALRAKRWRDPQLRQPKIALKQLREDGLPKPDLPAFNGNQANSVEARFLSRSVRNTGETPGSHSNPPGWDYITSNGLSADSAWVRMHLLPEKLGGMASNNNLVPAPGYSVNTPMNNQLENLAYVDIAGERQMIWYKSVVDFHPLQKDSAGVLLKGFPQRITSSYGEYDHIKGTGKYRGDWKPHTKAKRTTSIGNIRLPSPDERRQLFINSAGAKTIFNHLGGNSDLTRPWGQISRYIAGLSTSGEKRTTVKYGHEVPDGHPHYYSVSDVKRYLDTRKASMSDEVRRLVNPALAKLKQLARAGFIDWKN</sequence>
<keyword evidence="4" id="KW-1185">Reference proteome</keyword>
<feature type="compositionally biased region" description="Low complexity" evidence="1">
    <location>
        <begin position="391"/>
        <end position="405"/>
    </location>
</feature>
<dbReference type="PANTHER" id="PTHR15398:SF4">
    <property type="entry name" value="BROMODOMAIN-CONTAINING PROTEIN 8 ISOFORM X1"/>
    <property type="match status" value="1"/>
</dbReference>
<feature type="compositionally biased region" description="Basic and acidic residues" evidence="1">
    <location>
        <begin position="1276"/>
        <end position="1286"/>
    </location>
</feature>
<feature type="domain" description="eCIS core" evidence="2">
    <location>
        <begin position="44"/>
        <end position="119"/>
    </location>
</feature>
<dbReference type="EMBL" id="JAUSYP010000001">
    <property type="protein sequence ID" value="MDQ0746688.1"/>
    <property type="molecule type" value="Genomic_DNA"/>
</dbReference>
<feature type="compositionally biased region" description="Low complexity" evidence="1">
    <location>
        <begin position="711"/>
        <end position="723"/>
    </location>
</feature>
<feature type="compositionally biased region" description="Basic and acidic residues" evidence="1">
    <location>
        <begin position="1746"/>
        <end position="1809"/>
    </location>
</feature>
<feature type="compositionally biased region" description="Basic and acidic residues" evidence="1">
    <location>
        <begin position="1825"/>
        <end position="1851"/>
    </location>
</feature>
<protein>
    <recommendedName>
        <fullName evidence="2">eCIS core domain-containing protein</fullName>
    </recommendedName>
</protein>
<feature type="region of interest" description="Disordered" evidence="1">
    <location>
        <begin position="265"/>
        <end position="1006"/>
    </location>
</feature>
<feature type="compositionally biased region" description="Basic and acidic residues" evidence="1">
    <location>
        <begin position="1695"/>
        <end position="1738"/>
    </location>
</feature>
<feature type="compositionally biased region" description="Basic and acidic residues" evidence="1">
    <location>
        <begin position="651"/>
        <end position="660"/>
    </location>
</feature>
<dbReference type="RefSeq" id="WP_307173705.1">
    <property type="nucleotide sequence ID" value="NZ_JAUSYP010000001.1"/>
</dbReference>
<evidence type="ECO:0000313" key="4">
    <source>
        <dbReference type="Proteomes" id="UP001232755"/>
    </source>
</evidence>
<name>A0ABU0QH39_9ACTN</name>
<dbReference type="InterPro" id="IPR025295">
    <property type="entry name" value="eCIS_core_dom"/>
</dbReference>
<feature type="compositionally biased region" description="Acidic residues" evidence="1">
    <location>
        <begin position="592"/>
        <end position="610"/>
    </location>
</feature>
<feature type="compositionally biased region" description="Basic and acidic residues" evidence="1">
    <location>
        <begin position="1636"/>
        <end position="1655"/>
    </location>
</feature>
<organism evidence="3 4">
    <name type="scientific">Streptomyces africanus</name>
    <dbReference type="NCBI Taxonomy" id="231024"/>
    <lineage>
        <taxon>Bacteria</taxon>
        <taxon>Bacillati</taxon>
        <taxon>Actinomycetota</taxon>
        <taxon>Actinomycetes</taxon>
        <taxon>Kitasatosporales</taxon>
        <taxon>Streptomycetaceae</taxon>
        <taxon>Streptomyces</taxon>
    </lineage>
</organism>
<feature type="compositionally biased region" description="Basic and acidic residues" evidence="1">
    <location>
        <begin position="1861"/>
        <end position="1889"/>
    </location>
</feature>
<feature type="compositionally biased region" description="Basic and acidic residues" evidence="1">
    <location>
        <begin position="1172"/>
        <end position="1182"/>
    </location>
</feature>
<feature type="compositionally biased region" description="Basic and acidic residues" evidence="1">
    <location>
        <begin position="1217"/>
        <end position="1269"/>
    </location>
</feature>
<feature type="compositionally biased region" description="Low complexity" evidence="1">
    <location>
        <begin position="364"/>
        <end position="384"/>
    </location>
</feature>
<evidence type="ECO:0000313" key="3">
    <source>
        <dbReference type="EMBL" id="MDQ0746688.1"/>
    </source>
</evidence>
<dbReference type="PANTHER" id="PTHR15398">
    <property type="entry name" value="BROMODOMAIN-CONTAINING PROTEIN 8"/>
    <property type="match status" value="1"/>
</dbReference>
<evidence type="ECO:0000259" key="2">
    <source>
        <dbReference type="Pfam" id="PF13699"/>
    </source>
</evidence>
<feature type="region of interest" description="Disordered" evidence="1">
    <location>
        <begin position="154"/>
        <end position="175"/>
    </location>
</feature>
<feature type="compositionally biased region" description="Polar residues" evidence="1">
    <location>
        <begin position="329"/>
        <end position="342"/>
    </location>
</feature>
<feature type="compositionally biased region" description="Polar residues" evidence="1">
    <location>
        <begin position="731"/>
        <end position="743"/>
    </location>
</feature>
<dbReference type="Pfam" id="PF13699">
    <property type="entry name" value="eCIS_core"/>
    <property type="match status" value="1"/>
</dbReference>
<feature type="region of interest" description="Disordered" evidence="1">
    <location>
        <begin position="1"/>
        <end position="54"/>
    </location>
</feature>
<feature type="region of interest" description="Disordered" evidence="1">
    <location>
        <begin position="1635"/>
        <end position="1889"/>
    </location>
</feature>
<feature type="compositionally biased region" description="Polar residues" evidence="1">
    <location>
        <begin position="564"/>
        <end position="574"/>
    </location>
</feature>
<feature type="compositionally biased region" description="Basic and acidic residues" evidence="1">
    <location>
        <begin position="834"/>
        <end position="852"/>
    </location>
</feature>
<accession>A0ABU0QH39</accession>
<evidence type="ECO:0000256" key="1">
    <source>
        <dbReference type="SAM" id="MobiDB-lite"/>
    </source>
</evidence>
<feature type="compositionally biased region" description="Basic and acidic residues" evidence="1">
    <location>
        <begin position="976"/>
        <end position="1002"/>
    </location>
</feature>
<feature type="compositionally biased region" description="Gly residues" evidence="1">
    <location>
        <begin position="863"/>
        <end position="878"/>
    </location>
</feature>
<gene>
    <name evidence="3" type="ORF">QF034_000919</name>
</gene>
<feature type="compositionally biased region" description="Basic and acidic residues" evidence="1">
    <location>
        <begin position="287"/>
        <end position="306"/>
    </location>
</feature>
<feature type="compositionally biased region" description="Low complexity" evidence="1">
    <location>
        <begin position="1138"/>
        <end position="1147"/>
    </location>
</feature>
<dbReference type="Proteomes" id="UP001232755">
    <property type="component" value="Unassembled WGS sequence"/>
</dbReference>
<feature type="compositionally biased region" description="Low complexity" evidence="1">
    <location>
        <begin position="520"/>
        <end position="534"/>
    </location>
</feature>
<feature type="compositionally biased region" description="Basic and acidic residues" evidence="1">
    <location>
        <begin position="681"/>
        <end position="704"/>
    </location>
</feature>
<proteinExistence type="predicted"/>
<comment type="caution">
    <text evidence="3">The sequence shown here is derived from an EMBL/GenBank/DDBJ whole genome shotgun (WGS) entry which is preliminary data.</text>
</comment>
<feature type="region of interest" description="Disordered" evidence="1">
    <location>
        <begin position="1060"/>
        <end position="1287"/>
    </location>
</feature>
<feature type="compositionally biased region" description="Basic and acidic residues" evidence="1">
    <location>
        <begin position="468"/>
        <end position="479"/>
    </location>
</feature>
<feature type="compositionally biased region" description="Low complexity" evidence="1">
    <location>
        <begin position="1068"/>
        <end position="1081"/>
    </location>
</feature>
<feature type="compositionally biased region" description="Low complexity" evidence="1">
    <location>
        <begin position="807"/>
        <end position="819"/>
    </location>
</feature>
<feature type="compositionally biased region" description="Basic and acidic residues" evidence="1">
    <location>
        <begin position="488"/>
        <end position="506"/>
    </location>
</feature>
<feature type="compositionally biased region" description="Polar residues" evidence="1">
    <location>
        <begin position="1"/>
        <end position="12"/>
    </location>
</feature>